<dbReference type="Gene3D" id="3.40.50.720">
    <property type="entry name" value="NAD(P)-binding Rossmann-like Domain"/>
    <property type="match status" value="1"/>
</dbReference>
<dbReference type="PANTHER" id="PTHR21089:SF1">
    <property type="entry name" value="BIFUNCTIONAL 3-DEHYDROQUINATE DEHYDRATASE_SHIKIMATE DEHYDROGENASE, CHLOROPLASTIC"/>
    <property type="match status" value="1"/>
</dbReference>
<organism evidence="5 6">
    <name type="scientific">Cyclobacterium amurskyense</name>
    <dbReference type="NCBI Taxonomy" id="320787"/>
    <lineage>
        <taxon>Bacteria</taxon>
        <taxon>Pseudomonadati</taxon>
        <taxon>Bacteroidota</taxon>
        <taxon>Cytophagia</taxon>
        <taxon>Cytophagales</taxon>
        <taxon>Cyclobacteriaceae</taxon>
        <taxon>Cyclobacterium</taxon>
    </lineage>
</organism>
<dbReference type="GO" id="GO:0005829">
    <property type="term" value="C:cytosol"/>
    <property type="evidence" value="ECO:0007669"/>
    <property type="project" value="TreeGrafter"/>
</dbReference>
<dbReference type="Pfam" id="PF08501">
    <property type="entry name" value="Shikimate_dh_N"/>
    <property type="match status" value="1"/>
</dbReference>
<name>A0A0H4PCD7_9BACT</name>
<dbReference type="InterPro" id="IPR046346">
    <property type="entry name" value="Aminoacid_DH-like_N_sf"/>
</dbReference>
<reference evidence="5 6" key="1">
    <citation type="submission" date="2015-07" db="EMBL/GenBank/DDBJ databases">
        <authorList>
            <person name="Kim K.M."/>
        </authorList>
    </citation>
    <scope>NUCLEOTIDE SEQUENCE [LARGE SCALE GENOMIC DNA]</scope>
    <source>
        <strain evidence="5 6">KCTC 12363</strain>
    </source>
</reference>
<accession>A0A0H4PCD7</accession>
<sequence length="248" mass="27591">MKKYGLIGYPLTHSFSKKYFSDKFTREGTSDCQYDLYEIDSIKSLPEIIASQEELIGINVTIPYKEQVIPYLDKLDPACKAIGAVNCIKLTSNGLVGYNTDYYGFKTSLTNWLGEERPQALILGTGGASKAVCQALKDLEIPFLKVSRNPDPSAKDTISYDEIKKSPDYLAKYPLIINSTPLGTFPNVSAMPDLPIAELNKGNWYYDLVYNPTETAMMTAAANMGAKTKNGIEMLHLQAEAAWDIWNK</sequence>
<dbReference type="GO" id="GO:0009073">
    <property type="term" value="P:aromatic amino acid family biosynthetic process"/>
    <property type="evidence" value="ECO:0007669"/>
    <property type="project" value="UniProtKB-KW"/>
</dbReference>
<dbReference type="GO" id="GO:0004764">
    <property type="term" value="F:shikimate 3-dehydrogenase (NADP+) activity"/>
    <property type="evidence" value="ECO:0007669"/>
    <property type="project" value="InterPro"/>
</dbReference>
<keyword evidence="6" id="KW-1185">Reference proteome</keyword>
<dbReference type="GO" id="GO:0019632">
    <property type="term" value="P:shikimate metabolic process"/>
    <property type="evidence" value="ECO:0007669"/>
    <property type="project" value="TreeGrafter"/>
</dbReference>
<evidence type="ECO:0000259" key="4">
    <source>
        <dbReference type="Pfam" id="PF08501"/>
    </source>
</evidence>
<dbReference type="CDD" id="cd01065">
    <property type="entry name" value="NAD_bind_Shikimate_DH"/>
    <property type="match status" value="1"/>
</dbReference>
<keyword evidence="3" id="KW-0057">Aromatic amino acid biosynthesis</keyword>
<protein>
    <submittedName>
        <fullName evidence="5">Shikimate 5-dehydrogenase I alpha</fullName>
    </submittedName>
</protein>
<dbReference type="SUPFAM" id="SSF51735">
    <property type="entry name" value="NAD(P)-binding Rossmann-fold domains"/>
    <property type="match status" value="1"/>
</dbReference>
<dbReference type="KEGG" id="camu:CA2015_1353"/>
<dbReference type="SUPFAM" id="SSF53223">
    <property type="entry name" value="Aminoacid dehydrogenase-like, N-terminal domain"/>
    <property type="match status" value="1"/>
</dbReference>
<evidence type="ECO:0000313" key="6">
    <source>
        <dbReference type="Proteomes" id="UP000036520"/>
    </source>
</evidence>
<evidence type="ECO:0000313" key="5">
    <source>
        <dbReference type="EMBL" id="AKP50800.1"/>
    </source>
</evidence>
<dbReference type="PANTHER" id="PTHR21089">
    <property type="entry name" value="SHIKIMATE DEHYDROGENASE"/>
    <property type="match status" value="1"/>
</dbReference>
<comment type="pathway">
    <text evidence="1">Metabolic intermediate biosynthesis; chorismate biosynthesis; chorismate from D-erythrose 4-phosphate and phosphoenolpyruvate: step 4/7.</text>
</comment>
<dbReference type="OrthoDB" id="9792692at2"/>
<proteinExistence type="predicted"/>
<dbReference type="STRING" id="320787.CA2015_1353"/>
<dbReference type="InterPro" id="IPR036291">
    <property type="entry name" value="NAD(P)-bd_dom_sf"/>
</dbReference>
<dbReference type="InterPro" id="IPR022893">
    <property type="entry name" value="Shikimate_DH_fam"/>
</dbReference>
<dbReference type="EMBL" id="CP012040">
    <property type="protein sequence ID" value="AKP50800.1"/>
    <property type="molecule type" value="Genomic_DNA"/>
</dbReference>
<gene>
    <name evidence="5" type="ORF">CA2015_1353</name>
</gene>
<dbReference type="Gene3D" id="3.40.50.10860">
    <property type="entry name" value="Leucine Dehydrogenase, chain A, domain 1"/>
    <property type="match status" value="1"/>
</dbReference>
<dbReference type="PATRIC" id="fig|320787.5.peg.1491"/>
<evidence type="ECO:0000256" key="3">
    <source>
        <dbReference type="ARBA" id="ARBA00023141"/>
    </source>
</evidence>
<feature type="domain" description="Shikimate dehydrogenase substrate binding N-terminal" evidence="4">
    <location>
        <begin position="6"/>
        <end position="88"/>
    </location>
</feature>
<dbReference type="GO" id="GO:0050661">
    <property type="term" value="F:NADP binding"/>
    <property type="evidence" value="ECO:0007669"/>
    <property type="project" value="TreeGrafter"/>
</dbReference>
<keyword evidence="2" id="KW-0560">Oxidoreductase</keyword>
<evidence type="ECO:0000256" key="1">
    <source>
        <dbReference type="ARBA" id="ARBA00004871"/>
    </source>
</evidence>
<keyword evidence="3" id="KW-0028">Amino-acid biosynthesis</keyword>
<dbReference type="InterPro" id="IPR013708">
    <property type="entry name" value="Shikimate_DH-bd_N"/>
</dbReference>
<evidence type="ECO:0000256" key="2">
    <source>
        <dbReference type="ARBA" id="ARBA00023002"/>
    </source>
</evidence>
<dbReference type="AlphaFoldDB" id="A0A0H4PCD7"/>
<dbReference type="GO" id="GO:0009423">
    <property type="term" value="P:chorismate biosynthetic process"/>
    <property type="evidence" value="ECO:0007669"/>
    <property type="project" value="TreeGrafter"/>
</dbReference>
<dbReference type="Proteomes" id="UP000036520">
    <property type="component" value="Chromosome"/>
</dbReference>
<dbReference type="RefSeq" id="WP_048641212.1">
    <property type="nucleotide sequence ID" value="NZ_CP012040.1"/>
</dbReference>